<feature type="compositionally biased region" description="Basic and acidic residues" evidence="1">
    <location>
        <begin position="305"/>
        <end position="316"/>
    </location>
</feature>
<feature type="region of interest" description="Disordered" evidence="1">
    <location>
        <begin position="1"/>
        <end position="22"/>
    </location>
</feature>
<dbReference type="PANTHER" id="PTHR33736:SF18">
    <property type="entry name" value="F-BOX DOMAIN-CONTAINING PROTEIN"/>
    <property type="match status" value="1"/>
</dbReference>
<dbReference type="SUPFAM" id="SSF81383">
    <property type="entry name" value="F-box domain"/>
    <property type="match status" value="1"/>
</dbReference>
<evidence type="ECO:0000313" key="3">
    <source>
        <dbReference type="Proteomes" id="UP001151752"/>
    </source>
</evidence>
<dbReference type="InterPro" id="IPR036047">
    <property type="entry name" value="F-box-like_dom_sf"/>
</dbReference>
<name>A0A9Q0ZM74_9ROSI</name>
<evidence type="ECO:0000313" key="2">
    <source>
        <dbReference type="EMBL" id="KAJ6739452.1"/>
    </source>
</evidence>
<dbReference type="InterPro" id="IPR045283">
    <property type="entry name" value="AT3G44326-like"/>
</dbReference>
<sequence>MAALSTPSPQQPPSATTQGGTISDLQPDILQTHIFTLLDGPTLAATACASSELYALSTEDKLWRDICTSSWPSINDPDVSSIISTFSSGNRSFFSDSFPLLHHHHHSSSFLTTSTEYFVSAVDIYYKNVPIFSKVARTETLTDWFKCSPLRVDLLEPKESVQTSIQYQTGEKDSSVKQLEENITLSWILIDPKRRRAMNLSSGGPVSAQRHWLTGEVVVKFATIMAGDGGEKEFVECGVVVCCGEKEGGAMEVREVSLVMEDMEGRSLNGKESLVILQEALERGERRKKKSATEGKGKVRGFCRDEEGEERKEAEAGKGSGHGLHRYRDRHFRVFLDLHFVQVTRKRSVLGEEDEE</sequence>
<organism evidence="2 3">
    <name type="scientific">Salix koriyanagi</name>
    <dbReference type="NCBI Taxonomy" id="2511006"/>
    <lineage>
        <taxon>Eukaryota</taxon>
        <taxon>Viridiplantae</taxon>
        <taxon>Streptophyta</taxon>
        <taxon>Embryophyta</taxon>
        <taxon>Tracheophyta</taxon>
        <taxon>Spermatophyta</taxon>
        <taxon>Magnoliopsida</taxon>
        <taxon>eudicotyledons</taxon>
        <taxon>Gunneridae</taxon>
        <taxon>Pentapetalae</taxon>
        <taxon>rosids</taxon>
        <taxon>fabids</taxon>
        <taxon>Malpighiales</taxon>
        <taxon>Salicaceae</taxon>
        <taxon>Saliceae</taxon>
        <taxon>Salix</taxon>
    </lineage>
</organism>
<dbReference type="PANTHER" id="PTHR33736">
    <property type="entry name" value="F-BOX PROTEIN-RELATED"/>
    <property type="match status" value="1"/>
</dbReference>
<gene>
    <name evidence="2" type="ORF">OIU74_004260</name>
</gene>
<dbReference type="Gene3D" id="1.20.1280.50">
    <property type="match status" value="1"/>
</dbReference>
<dbReference type="EMBL" id="JAPFFM010000010">
    <property type="protein sequence ID" value="KAJ6739452.1"/>
    <property type="molecule type" value="Genomic_DNA"/>
</dbReference>
<feature type="compositionally biased region" description="Low complexity" evidence="1">
    <location>
        <begin position="1"/>
        <end position="18"/>
    </location>
</feature>
<reference evidence="2" key="1">
    <citation type="submission" date="2022-11" db="EMBL/GenBank/DDBJ databases">
        <authorList>
            <person name="Hyden B.L."/>
            <person name="Feng K."/>
            <person name="Yates T."/>
            <person name="Jawdy S."/>
            <person name="Smart L.B."/>
            <person name="Muchero W."/>
        </authorList>
    </citation>
    <scope>NUCLEOTIDE SEQUENCE</scope>
    <source>
        <tissue evidence="2">Shoot tip</tissue>
    </source>
</reference>
<proteinExistence type="predicted"/>
<reference evidence="2" key="2">
    <citation type="journal article" date="2023" name="Int. J. Mol. Sci.">
        <title>De Novo Assembly and Annotation of 11 Diverse Shrub Willow (Salix) Genomes Reveals Novel Gene Organization in Sex-Linked Regions.</title>
        <authorList>
            <person name="Hyden B."/>
            <person name="Feng K."/>
            <person name="Yates T.B."/>
            <person name="Jawdy S."/>
            <person name="Cereghino C."/>
            <person name="Smart L.B."/>
            <person name="Muchero W."/>
        </authorList>
    </citation>
    <scope>NUCLEOTIDE SEQUENCE</scope>
    <source>
        <tissue evidence="2">Shoot tip</tissue>
    </source>
</reference>
<comment type="caution">
    <text evidence="2">The sequence shown here is derived from an EMBL/GenBank/DDBJ whole genome shotgun (WGS) entry which is preliminary data.</text>
</comment>
<dbReference type="Proteomes" id="UP001151752">
    <property type="component" value="Chromosome 4"/>
</dbReference>
<feature type="region of interest" description="Disordered" evidence="1">
    <location>
        <begin position="305"/>
        <end position="324"/>
    </location>
</feature>
<keyword evidence="3" id="KW-1185">Reference proteome</keyword>
<dbReference type="AlphaFoldDB" id="A0A9Q0ZM74"/>
<protein>
    <submittedName>
        <fullName evidence="2">F-BOX PROTEIN-RELATED</fullName>
    </submittedName>
</protein>
<evidence type="ECO:0000256" key="1">
    <source>
        <dbReference type="SAM" id="MobiDB-lite"/>
    </source>
</evidence>
<accession>A0A9Q0ZM74</accession>